<proteinExistence type="predicted"/>
<dbReference type="CDD" id="cd00377">
    <property type="entry name" value="ICL_PEPM"/>
    <property type="match status" value="1"/>
</dbReference>
<dbReference type="Gene3D" id="3.20.20.60">
    <property type="entry name" value="Phosphoenolpyruvate-binding domains"/>
    <property type="match status" value="1"/>
</dbReference>
<dbReference type="Pfam" id="PF13714">
    <property type="entry name" value="PEP_mutase"/>
    <property type="match status" value="1"/>
</dbReference>
<reference evidence="1 2" key="1">
    <citation type="submission" date="2018-11" db="EMBL/GenBank/DDBJ databases">
        <title>Sequencing the genomes of 1000 actinobacteria strains.</title>
        <authorList>
            <person name="Klenk H.-P."/>
        </authorList>
    </citation>
    <scope>NUCLEOTIDE SEQUENCE [LARGE SCALE GENOMIC DNA]</scope>
    <source>
        <strain evidence="1 2">DSM 44231</strain>
    </source>
</reference>
<dbReference type="InterPro" id="IPR040442">
    <property type="entry name" value="Pyrv_kinase-like_dom_sf"/>
</dbReference>
<dbReference type="InterPro" id="IPR039556">
    <property type="entry name" value="ICL/PEPM"/>
</dbReference>
<gene>
    <name evidence="1" type="ORF">EDD40_0629</name>
</gene>
<evidence type="ECO:0000313" key="2">
    <source>
        <dbReference type="Proteomes" id="UP000268727"/>
    </source>
</evidence>
<dbReference type="AlphaFoldDB" id="A0A3N1GYJ7"/>
<protein>
    <submittedName>
        <fullName evidence="1">2-methylisocitrate lyase-like PEP mutase family enzyme</fullName>
    </submittedName>
</protein>
<keyword evidence="2" id="KW-1185">Reference proteome</keyword>
<comment type="caution">
    <text evidence="1">The sequence shown here is derived from an EMBL/GenBank/DDBJ whole genome shotgun (WGS) entry which is preliminary data.</text>
</comment>
<name>A0A3N1GYJ7_9PSEU</name>
<dbReference type="PANTHER" id="PTHR42905">
    <property type="entry name" value="PHOSPHOENOLPYRUVATE CARBOXYLASE"/>
    <property type="match status" value="1"/>
</dbReference>
<dbReference type="GO" id="GO:0016829">
    <property type="term" value="F:lyase activity"/>
    <property type="evidence" value="ECO:0007669"/>
    <property type="project" value="UniProtKB-KW"/>
</dbReference>
<dbReference type="SUPFAM" id="SSF51621">
    <property type="entry name" value="Phosphoenolpyruvate/pyruvate domain"/>
    <property type="match status" value="1"/>
</dbReference>
<organism evidence="1 2">
    <name type="scientific">Saccharothrix texasensis</name>
    <dbReference type="NCBI Taxonomy" id="103734"/>
    <lineage>
        <taxon>Bacteria</taxon>
        <taxon>Bacillati</taxon>
        <taxon>Actinomycetota</taxon>
        <taxon>Actinomycetes</taxon>
        <taxon>Pseudonocardiales</taxon>
        <taxon>Pseudonocardiaceae</taxon>
        <taxon>Saccharothrix</taxon>
    </lineage>
</organism>
<accession>A0A3N1GYJ7</accession>
<dbReference type="EMBL" id="RJKM01000001">
    <property type="protein sequence ID" value="ROP35401.1"/>
    <property type="molecule type" value="Genomic_DNA"/>
</dbReference>
<dbReference type="PANTHER" id="PTHR42905:SF16">
    <property type="entry name" value="CARBOXYPHOSPHONOENOLPYRUVATE PHOSPHONOMUTASE-LIKE PROTEIN (AFU_ORTHOLOGUE AFUA_5G07230)"/>
    <property type="match status" value="1"/>
</dbReference>
<dbReference type="InterPro" id="IPR015813">
    <property type="entry name" value="Pyrv/PenolPyrv_kinase-like_dom"/>
</dbReference>
<sequence>MIIVVTTPNRVEGRRAAAAPVVTGVDVTNTDVTEAAKALRALHVPGSPLVVPNAWDVSSARVIAEAGHPVVATTSVAVAAALGFEDGHDMPADVAFDAARRIAAAVDVPVTTDIERGYDLPPARIGERLAEIGVAGCNLEDSEPRAKVMVDLAEQVDFLAAVRAANPDLVINARIDEYLHGGKSFDEAVRRAQAYFEVGVDCVFPIRLPGDRVAAFVEAVGRRPVNVGHGPGTPTPNDLAPLGVARVSFGPGLHNVLMAKHLKKMVTAMLDGGSPYAG</sequence>
<keyword evidence="1" id="KW-0456">Lyase</keyword>
<evidence type="ECO:0000313" key="1">
    <source>
        <dbReference type="EMBL" id="ROP35401.1"/>
    </source>
</evidence>
<dbReference type="Proteomes" id="UP000268727">
    <property type="component" value="Unassembled WGS sequence"/>
</dbReference>